<dbReference type="GO" id="GO:0000398">
    <property type="term" value="P:mRNA splicing, via spliceosome"/>
    <property type="evidence" value="ECO:0007669"/>
    <property type="project" value="InterPro"/>
</dbReference>
<feature type="compositionally biased region" description="Polar residues" evidence="1">
    <location>
        <begin position="223"/>
        <end position="244"/>
    </location>
</feature>
<feature type="compositionally biased region" description="Gly residues" evidence="1">
    <location>
        <begin position="24"/>
        <end position="35"/>
    </location>
</feature>
<dbReference type="PANTHER" id="PTHR36054">
    <property type="entry name" value="PROTEIN SICKLE"/>
    <property type="match status" value="1"/>
</dbReference>
<reference evidence="2 3" key="1">
    <citation type="submission" date="2023-01" db="EMBL/GenBank/DDBJ databases">
        <authorList>
            <person name="Kreplak J."/>
        </authorList>
    </citation>
    <scope>NUCLEOTIDE SEQUENCE [LARGE SCALE GENOMIC DNA]</scope>
</reference>
<proteinExistence type="predicted"/>
<evidence type="ECO:0000313" key="2">
    <source>
        <dbReference type="EMBL" id="CAI8585811.1"/>
    </source>
</evidence>
<dbReference type="Pfam" id="PF15502">
    <property type="entry name" value="MPLKIP"/>
    <property type="match status" value="1"/>
</dbReference>
<feature type="region of interest" description="Disordered" evidence="1">
    <location>
        <begin position="313"/>
        <end position="348"/>
    </location>
</feature>
<feature type="compositionally biased region" description="Polar residues" evidence="1">
    <location>
        <begin position="101"/>
        <end position="121"/>
    </location>
</feature>
<dbReference type="EMBL" id="OX451736">
    <property type="protein sequence ID" value="CAI8585811.1"/>
    <property type="molecule type" value="Genomic_DNA"/>
</dbReference>
<dbReference type="InterPro" id="IPR039292">
    <property type="entry name" value="SICKLE"/>
</dbReference>
<evidence type="ECO:0000313" key="3">
    <source>
        <dbReference type="Proteomes" id="UP001157006"/>
    </source>
</evidence>
<dbReference type="GO" id="GO:0035196">
    <property type="term" value="P:miRNA processing"/>
    <property type="evidence" value="ECO:0007669"/>
    <property type="project" value="InterPro"/>
</dbReference>
<dbReference type="InterPro" id="IPR028265">
    <property type="entry name" value="TTDN1/SICKLE"/>
</dbReference>
<evidence type="ECO:0000256" key="1">
    <source>
        <dbReference type="SAM" id="MobiDB-lite"/>
    </source>
</evidence>
<feature type="compositionally biased region" description="Polar residues" evidence="1">
    <location>
        <begin position="165"/>
        <end position="181"/>
    </location>
</feature>
<gene>
    <name evidence="2" type="ORF">VFH_I224440</name>
</gene>
<dbReference type="AlphaFoldDB" id="A0AAV0YJ06"/>
<dbReference type="PANTHER" id="PTHR36054:SF2">
    <property type="entry name" value="PROTEIN SICKLE"/>
    <property type="match status" value="1"/>
</dbReference>
<organism evidence="2 3">
    <name type="scientific">Vicia faba</name>
    <name type="common">Broad bean</name>
    <name type="synonym">Faba vulgaris</name>
    <dbReference type="NCBI Taxonomy" id="3906"/>
    <lineage>
        <taxon>Eukaryota</taxon>
        <taxon>Viridiplantae</taxon>
        <taxon>Streptophyta</taxon>
        <taxon>Embryophyta</taxon>
        <taxon>Tracheophyta</taxon>
        <taxon>Spermatophyta</taxon>
        <taxon>Magnoliopsida</taxon>
        <taxon>eudicotyledons</taxon>
        <taxon>Gunneridae</taxon>
        <taxon>Pentapetalae</taxon>
        <taxon>rosids</taxon>
        <taxon>fabids</taxon>
        <taxon>Fabales</taxon>
        <taxon>Fabaceae</taxon>
        <taxon>Papilionoideae</taxon>
        <taxon>50 kb inversion clade</taxon>
        <taxon>NPAAA clade</taxon>
        <taxon>Hologalegina</taxon>
        <taxon>IRL clade</taxon>
        <taxon>Fabeae</taxon>
        <taxon>Vicia</taxon>
    </lineage>
</organism>
<feature type="compositionally biased region" description="Gly residues" evidence="1">
    <location>
        <begin position="259"/>
        <end position="269"/>
    </location>
</feature>
<sequence>MEDSEQRRKRLKEMRLQADLAEDSGGGGGGGGSGTQGVLSNPLAEAPSTMLPSDAAPRFNYYTDPMNAFSSDKRSTDNVRAQGPEYLPPPPPLNFGGSPMAQFSSPHTESTNPQMSPSPTQALPAPYRNSVWNGPRGPPQHNFPFRPSGGGTYPSPRFVPPGGPSYNNAPGMNQWPNQNANPRFEPPGGPSYNNAPGMNQWPNHNPDPSSGYSPNHSDGYIPNPSSGYSPNHSPAFRNSPNTSRGRGRGFWHNTRGPVSGPGGRQGSGSHGRWSNEDRSCGPERYYKRSMIEDPWKCLKPIIWCSTYPFSNISFTPENSKPRAPSESTSTKREGLPAARSKPSSEPSLAEYLASAFNEAANTEE</sequence>
<keyword evidence="3" id="KW-1185">Reference proteome</keyword>
<dbReference type="Proteomes" id="UP001157006">
    <property type="component" value="Chromosome 1L"/>
</dbReference>
<feature type="compositionally biased region" description="Polar residues" evidence="1">
    <location>
        <begin position="191"/>
        <end position="216"/>
    </location>
</feature>
<feature type="region of interest" description="Disordered" evidence="1">
    <location>
        <begin position="1"/>
        <end position="281"/>
    </location>
</feature>
<accession>A0AAV0YJ06</accession>
<protein>
    <submittedName>
        <fullName evidence="2">Uncharacterized protein</fullName>
    </submittedName>
</protein>
<name>A0AAV0YJ06_VICFA</name>